<protein>
    <submittedName>
        <fullName evidence="2">Uncharacterized protein</fullName>
    </submittedName>
</protein>
<dbReference type="AlphaFoldDB" id="A0A4P1QZE7"/>
<dbReference type="STRING" id="3871.A0A4P1QZE7"/>
<dbReference type="EMBL" id="CM007374">
    <property type="protein sequence ID" value="OIV98135.1"/>
    <property type="molecule type" value="Genomic_DNA"/>
</dbReference>
<feature type="region of interest" description="Disordered" evidence="1">
    <location>
        <begin position="27"/>
        <end position="58"/>
    </location>
</feature>
<keyword evidence="3" id="KW-1185">Reference proteome</keyword>
<dbReference type="Proteomes" id="UP000188354">
    <property type="component" value="Chromosome LG14"/>
</dbReference>
<dbReference type="Gramene" id="OIV98135">
    <property type="protein sequence ID" value="OIV98135"/>
    <property type="gene ID" value="TanjilG_26000"/>
</dbReference>
<evidence type="ECO:0000313" key="2">
    <source>
        <dbReference type="EMBL" id="OIV98135.1"/>
    </source>
</evidence>
<gene>
    <name evidence="2" type="ORF">TanjilG_26000</name>
</gene>
<reference evidence="2 3" key="1">
    <citation type="journal article" date="2017" name="Plant Biotechnol. J.">
        <title>A comprehensive draft genome sequence for lupin (Lupinus angustifolius), an emerging health food: insights into plant-microbe interactions and legume evolution.</title>
        <authorList>
            <person name="Hane J.K."/>
            <person name="Ming Y."/>
            <person name="Kamphuis L.G."/>
            <person name="Nelson M.N."/>
            <person name="Garg G."/>
            <person name="Atkins C.A."/>
            <person name="Bayer P.E."/>
            <person name="Bravo A."/>
            <person name="Bringans S."/>
            <person name="Cannon S."/>
            <person name="Edwards D."/>
            <person name="Foley R."/>
            <person name="Gao L.L."/>
            <person name="Harrison M.J."/>
            <person name="Huang W."/>
            <person name="Hurgobin B."/>
            <person name="Li S."/>
            <person name="Liu C.W."/>
            <person name="McGrath A."/>
            <person name="Morahan G."/>
            <person name="Murray J."/>
            <person name="Weller J."/>
            <person name="Jian J."/>
            <person name="Singh K.B."/>
        </authorList>
    </citation>
    <scope>NUCLEOTIDE SEQUENCE [LARGE SCALE GENOMIC DNA]</scope>
    <source>
        <strain evidence="3">cv. Tanjil</strain>
        <tissue evidence="2">Whole plant</tissue>
    </source>
</reference>
<name>A0A4P1QZE7_LUPAN</name>
<evidence type="ECO:0000256" key="1">
    <source>
        <dbReference type="SAM" id="MobiDB-lite"/>
    </source>
</evidence>
<sequence>MTLSAINALNGIYTMRGCDQPLIFRFADPKRPHQGDSRGPTFGDPGSGPTFDPQGARY</sequence>
<proteinExistence type="predicted"/>
<evidence type="ECO:0000313" key="3">
    <source>
        <dbReference type="Proteomes" id="UP000188354"/>
    </source>
</evidence>
<organism evidence="2 3">
    <name type="scientific">Lupinus angustifolius</name>
    <name type="common">Narrow-leaved blue lupine</name>
    <dbReference type="NCBI Taxonomy" id="3871"/>
    <lineage>
        <taxon>Eukaryota</taxon>
        <taxon>Viridiplantae</taxon>
        <taxon>Streptophyta</taxon>
        <taxon>Embryophyta</taxon>
        <taxon>Tracheophyta</taxon>
        <taxon>Spermatophyta</taxon>
        <taxon>Magnoliopsida</taxon>
        <taxon>eudicotyledons</taxon>
        <taxon>Gunneridae</taxon>
        <taxon>Pentapetalae</taxon>
        <taxon>rosids</taxon>
        <taxon>fabids</taxon>
        <taxon>Fabales</taxon>
        <taxon>Fabaceae</taxon>
        <taxon>Papilionoideae</taxon>
        <taxon>50 kb inversion clade</taxon>
        <taxon>genistoids sensu lato</taxon>
        <taxon>core genistoids</taxon>
        <taxon>Genisteae</taxon>
        <taxon>Lupinus</taxon>
    </lineage>
</organism>
<accession>A0A4P1QZE7</accession>
<feature type="compositionally biased region" description="Basic and acidic residues" evidence="1">
    <location>
        <begin position="27"/>
        <end position="36"/>
    </location>
</feature>